<evidence type="ECO:0008006" key="4">
    <source>
        <dbReference type="Google" id="ProtNLM"/>
    </source>
</evidence>
<keyword evidence="3" id="KW-1185">Reference proteome</keyword>
<keyword evidence="1" id="KW-0472">Membrane</keyword>
<dbReference type="EMBL" id="JBHUCP010000014">
    <property type="protein sequence ID" value="MFD1531757.1"/>
    <property type="molecule type" value="Genomic_DNA"/>
</dbReference>
<feature type="transmembrane region" description="Helical" evidence="1">
    <location>
        <begin position="12"/>
        <end position="32"/>
    </location>
</feature>
<comment type="caution">
    <text evidence="2">The sequence shown here is derived from an EMBL/GenBank/DDBJ whole genome shotgun (WGS) entry which is preliminary data.</text>
</comment>
<keyword evidence="1" id="KW-1133">Transmembrane helix</keyword>
<evidence type="ECO:0000313" key="3">
    <source>
        <dbReference type="Proteomes" id="UP001597145"/>
    </source>
</evidence>
<evidence type="ECO:0000256" key="1">
    <source>
        <dbReference type="SAM" id="Phobius"/>
    </source>
</evidence>
<reference evidence="3" key="1">
    <citation type="journal article" date="2019" name="Int. J. Syst. Evol. Microbiol.">
        <title>The Global Catalogue of Microorganisms (GCM) 10K type strain sequencing project: providing services to taxonomists for standard genome sequencing and annotation.</title>
        <authorList>
            <consortium name="The Broad Institute Genomics Platform"/>
            <consortium name="The Broad Institute Genome Sequencing Center for Infectious Disease"/>
            <person name="Wu L."/>
            <person name="Ma J."/>
        </authorList>
    </citation>
    <scope>NUCLEOTIDE SEQUENCE [LARGE SCALE GENOMIC DNA]</scope>
    <source>
        <strain evidence="3">JCM 12165</strain>
    </source>
</reference>
<organism evidence="2 3">
    <name type="scientific">Pseudonocardia aurantiaca</name>
    <dbReference type="NCBI Taxonomy" id="75290"/>
    <lineage>
        <taxon>Bacteria</taxon>
        <taxon>Bacillati</taxon>
        <taxon>Actinomycetota</taxon>
        <taxon>Actinomycetes</taxon>
        <taxon>Pseudonocardiales</taxon>
        <taxon>Pseudonocardiaceae</taxon>
        <taxon>Pseudonocardia</taxon>
    </lineage>
</organism>
<protein>
    <recommendedName>
        <fullName evidence="4">Secreted protein</fullName>
    </recommendedName>
</protein>
<gene>
    <name evidence="2" type="ORF">ACFSCY_20195</name>
</gene>
<evidence type="ECO:0000313" key="2">
    <source>
        <dbReference type="EMBL" id="MFD1531757.1"/>
    </source>
</evidence>
<name>A0ABW4FRT9_9PSEU</name>
<proteinExistence type="predicted"/>
<dbReference type="Proteomes" id="UP001597145">
    <property type="component" value="Unassembled WGS sequence"/>
</dbReference>
<keyword evidence="1" id="KW-0812">Transmembrane</keyword>
<dbReference type="RefSeq" id="WP_343979980.1">
    <property type="nucleotide sequence ID" value="NZ_BAAAJG010000011.1"/>
</dbReference>
<sequence length="208" mass="22535">MRRRKGSGAARWTLLLIGGALLGVYLFLPVWLTHGDLTRVPAAASVRDAPEVAALERAGFTLEEENGHDPDGAQFTEYAYASWELPDQVASVAVIYRLDTGPTPRGREAFRSGSGNMEQYLADVRSQGEGSGYETAVTSGLGDESFEQVSVAANPHDPSRYVRQVVRVHNVAIMVTYLDQDGADVEEMRRTVRGVAAAAVERLQAVNA</sequence>
<accession>A0ABW4FRT9</accession>